<feature type="domain" description="Putative heavy-metal chelation" evidence="1">
    <location>
        <begin position="118"/>
        <end position="223"/>
    </location>
</feature>
<feature type="domain" description="DUF4213" evidence="2">
    <location>
        <begin position="8"/>
        <end position="90"/>
    </location>
</feature>
<evidence type="ECO:0000313" key="3">
    <source>
        <dbReference type="EMBL" id="OAP85732.1"/>
    </source>
</evidence>
<dbReference type="Pfam" id="PF04016">
    <property type="entry name" value="DUF364"/>
    <property type="match status" value="1"/>
</dbReference>
<dbReference type="Proteomes" id="UP000078368">
    <property type="component" value="Unassembled WGS sequence"/>
</dbReference>
<organism evidence="3 4">
    <name type="scientific">Peptidiphaga gingivicola</name>
    <dbReference type="NCBI Taxonomy" id="2741497"/>
    <lineage>
        <taxon>Bacteria</taxon>
        <taxon>Bacillati</taxon>
        <taxon>Actinomycetota</taxon>
        <taxon>Actinomycetes</taxon>
        <taxon>Actinomycetales</taxon>
        <taxon>Actinomycetaceae</taxon>
        <taxon>Peptidiphaga</taxon>
    </lineage>
</organism>
<proteinExistence type="predicted"/>
<protein>
    <recommendedName>
        <fullName evidence="5">Heavy-metal chelation domain-containing protein</fullName>
    </recommendedName>
</protein>
<dbReference type="Pfam" id="PF13938">
    <property type="entry name" value="DUF4213"/>
    <property type="match status" value="1"/>
</dbReference>
<accession>A0A179B245</accession>
<keyword evidence="4" id="KW-1185">Reference proteome</keyword>
<dbReference type="SUPFAM" id="SSF159713">
    <property type="entry name" value="Dhaf3308-like"/>
    <property type="match status" value="1"/>
</dbReference>
<comment type="caution">
    <text evidence="3">The sequence shown here is derived from an EMBL/GenBank/DDBJ whole genome shotgun (WGS) entry which is preliminary data.</text>
</comment>
<reference evidence="3 4" key="1">
    <citation type="submission" date="2016-04" db="EMBL/GenBank/DDBJ databases">
        <title>Peptidophaga gingivicola gen. nov., sp. nov., isolated from human subgingival plaque.</title>
        <authorList>
            <person name="Beall C.J."/>
            <person name="Mokrzan E.M."/>
            <person name="Griffen A.L."/>
            <person name="Leys E.J."/>
        </authorList>
    </citation>
    <scope>NUCLEOTIDE SEQUENCE [LARGE SCALE GENOMIC DNA]</scope>
    <source>
        <strain evidence="3 4">BA112</strain>
    </source>
</reference>
<dbReference type="OrthoDB" id="9806942at2"/>
<dbReference type="InterPro" id="IPR025251">
    <property type="entry name" value="DUF4213"/>
</dbReference>
<dbReference type="AlphaFoldDB" id="A0A179B245"/>
<dbReference type="EMBL" id="LVZK01000001">
    <property type="protein sequence ID" value="OAP85732.1"/>
    <property type="molecule type" value="Genomic_DNA"/>
</dbReference>
<evidence type="ECO:0008006" key="5">
    <source>
        <dbReference type="Google" id="ProtNLM"/>
    </source>
</evidence>
<dbReference type="RefSeq" id="WP_064230718.1">
    <property type="nucleotide sequence ID" value="NZ_LVZK01000001.1"/>
</dbReference>
<sequence length="252" mass="27199">MTNPWNLYDDLIDEIPGHITVAAAYIGTKWCRVTSSERGAGMAFAMPVRTRPASYGEDDLAGLPLREVAALAKSWNLAEAGLGMAAINAYHSLPKRAFGNGFSPCHENNWARAFHPYREVIAGKKVAVIGHFPFAASALADAAELFILERNPVEGDYPDSAAEYLLPGCDYVFITGSSFVNKTIPRLLELSRDAVTVMIGPSTPASPILFDFGVDIITAFASDQPGMLDESLQGKLLGGMYEAGMRVEKARP</sequence>
<dbReference type="STRING" id="1823756.A4H34_00580"/>
<dbReference type="Gene3D" id="3.30.390.100">
    <property type="match status" value="1"/>
</dbReference>
<evidence type="ECO:0000313" key="4">
    <source>
        <dbReference type="Proteomes" id="UP000078368"/>
    </source>
</evidence>
<dbReference type="Gene3D" id="3.40.50.11590">
    <property type="match status" value="1"/>
</dbReference>
<gene>
    <name evidence="3" type="ORF">A4H34_00580</name>
</gene>
<dbReference type="InterPro" id="IPR007161">
    <property type="entry name" value="DUF364"/>
</dbReference>
<name>A0A179B245_9ACTO</name>
<evidence type="ECO:0000259" key="1">
    <source>
        <dbReference type="Pfam" id="PF04016"/>
    </source>
</evidence>
<evidence type="ECO:0000259" key="2">
    <source>
        <dbReference type="Pfam" id="PF13938"/>
    </source>
</evidence>